<feature type="region of interest" description="Disordered" evidence="1">
    <location>
        <begin position="1"/>
        <end position="96"/>
    </location>
</feature>
<reference evidence="3" key="1">
    <citation type="journal article" date="2023" name="Mol. Phylogenet. Evol.">
        <title>Genome-scale phylogeny and comparative genomics of the fungal order Sordariales.</title>
        <authorList>
            <person name="Hensen N."/>
            <person name="Bonometti L."/>
            <person name="Westerberg I."/>
            <person name="Brannstrom I.O."/>
            <person name="Guillou S."/>
            <person name="Cros-Aarteil S."/>
            <person name="Calhoun S."/>
            <person name="Haridas S."/>
            <person name="Kuo A."/>
            <person name="Mondo S."/>
            <person name="Pangilinan J."/>
            <person name="Riley R."/>
            <person name="LaButti K."/>
            <person name="Andreopoulos B."/>
            <person name="Lipzen A."/>
            <person name="Chen C."/>
            <person name="Yan M."/>
            <person name="Daum C."/>
            <person name="Ng V."/>
            <person name="Clum A."/>
            <person name="Steindorff A."/>
            <person name="Ohm R.A."/>
            <person name="Martin F."/>
            <person name="Silar P."/>
            <person name="Natvig D.O."/>
            <person name="Lalanne C."/>
            <person name="Gautier V."/>
            <person name="Ament-Velasquez S.L."/>
            <person name="Kruys A."/>
            <person name="Hutchinson M.I."/>
            <person name="Powell A.J."/>
            <person name="Barry K."/>
            <person name="Miller A.N."/>
            <person name="Grigoriev I.V."/>
            <person name="Debuchy R."/>
            <person name="Gladieux P."/>
            <person name="Hiltunen Thoren M."/>
            <person name="Johannesson H."/>
        </authorList>
    </citation>
    <scope>NUCLEOTIDE SEQUENCE [LARGE SCALE GENOMIC DNA]</scope>
    <source>
        <strain evidence="3">CBS 340.73</strain>
    </source>
</reference>
<name>A0AAN6NEV7_9PEZI</name>
<feature type="compositionally biased region" description="Low complexity" evidence="1">
    <location>
        <begin position="36"/>
        <end position="49"/>
    </location>
</feature>
<feature type="compositionally biased region" description="Polar residues" evidence="1">
    <location>
        <begin position="187"/>
        <end position="197"/>
    </location>
</feature>
<proteinExistence type="predicted"/>
<sequence length="415" mass="45935">MTEVKEADRRRRFQKYLEKEEVRLSEEARERGELLPQSNQPVSSSASPSKTLTADDSADDQDVTPGSSSREPLVAASSPAGSVIEHRIEDDTLPLPELPLHSRDNEEVMSHHDQYIRPSGTRLLSLTPRRNRQFRRVDIPDLDSPREITDSPGLSRPTLPTGMTRRKDAGSMLFMDGSNDVPDSDQHFATGSMQPMQETGRRADNPLIEPDAVEMAHPQPPSPPARQSSLLQSGPERALHHQARPSRASRRDVPVSTEHTAARTVSNRHSHSSPVQSSVQVSPSVASSPLPTPRTPRGFRIYDDSLPPSSQPQTPQNLPEARHQSRLLGSYTVPARQASPHPVRTPTTGRSRRRVGWRRDLSPPGLQTPGFMGLYGGTENSDESVLFEIASLRFETRIPRLRNAGAQTPPRTSPQ</sequence>
<evidence type="ECO:0000256" key="1">
    <source>
        <dbReference type="SAM" id="MobiDB-lite"/>
    </source>
</evidence>
<feature type="compositionally biased region" description="Basic and acidic residues" evidence="1">
    <location>
        <begin position="1"/>
        <end position="33"/>
    </location>
</feature>
<comment type="caution">
    <text evidence="2">The sequence shown here is derived from an EMBL/GenBank/DDBJ whole genome shotgun (WGS) entry which is preliminary data.</text>
</comment>
<feature type="compositionally biased region" description="Low complexity" evidence="1">
    <location>
        <begin position="305"/>
        <end position="319"/>
    </location>
</feature>
<dbReference type="Proteomes" id="UP001303473">
    <property type="component" value="Unassembled WGS sequence"/>
</dbReference>
<gene>
    <name evidence="2" type="ORF">QBC46DRAFT_404388</name>
</gene>
<dbReference type="AlphaFoldDB" id="A0AAN6NEV7"/>
<feature type="compositionally biased region" description="Low complexity" evidence="1">
    <location>
        <begin position="272"/>
        <end position="288"/>
    </location>
</feature>
<keyword evidence="3" id="KW-1185">Reference proteome</keyword>
<organism evidence="2 3">
    <name type="scientific">Diplogelasinospora grovesii</name>
    <dbReference type="NCBI Taxonomy" id="303347"/>
    <lineage>
        <taxon>Eukaryota</taxon>
        <taxon>Fungi</taxon>
        <taxon>Dikarya</taxon>
        <taxon>Ascomycota</taxon>
        <taxon>Pezizomycotina</taxon>
        <taxon>Sordariomycetes</taxon>
        <taxon>Sordariomycetidae</taxon>
        <taxon>Sordariales</taxon>
        <taxon>Diplogelasinosporaceae</taxon>
        <taxon>Diplogelasinospora</taxon>
    </lineage>
</organism>
<accession>A0AAN6NEV7</accession>
<evidence type="ECO:0000313" key="3">
    <source>
        <dbReference type="Proteomes" id="UP001303473"/>
    </source>
</evidence>
<dbReference type="EMBL" id="MU853759">
    <property type="protein sequence ID" value="KAK3944484.1"/>
    <property type="molecule type" value="Genomic_DNA"/>
</dbReference>
<evidence type="ECO:0000313" key="2">
    <source>
        <dbReference type="EMBL" id="KAK3944484.1"/>
    </source>
</evidence>
<feature type="region of interest" description="Disordered" evidence="1">
    <location>
        <begin position="142"/>
        <end position="322"/>
    </location>
</feature>
<protein>
    <submittedName>
        <fullName evidence="2">Uncharacterized protein</fullName>
    </submittedName>
</protein>
<feature type="region of interest" description="Disordered" evidence="1">
    <location>
        <begin position="336"/>
        <end position="375"/>
    </location>
</feature>